<dbReference type="Proteomes" id="UP001596047">
    <property type="component" value="Unassembled WGS sequence"/>
</dbReference>
<protein>
    <submittedName>
        <fullName evidence="5">Helix-turn-helix domain-containing protein</fullName>
    </submittedName>
</protein>
<accession>A0ABW0VZ73</accession>
<dbReference type="Gene3D" id="1.10.10.60">
    <property type="entry name" value="Homeodomain-like"/>
    <property type="match status" value="2"/>
</dbReference>
<evidence type="ECO:0000256" key="2">
    <source>
        <dbReference type="ARBA" id="ARBA00023125"/>
    </source>
</evidence>
<evidence type="ECO:0000259" key="4">
    <source>
        <dbReference type="PROSITE" id="PS01124"/>
    </source>
</evidence>
<evidence type="ECO:0000313" key="5">
    <source>
        <dbReference type="EMBL" id="MFC5651225.1"/>
    </source>
</evidence>
<dbReference type="SUPFAM" id="SSF46689">
    <property type="entry name" value="Homeodomain-like"/>
    <property type="match status" value="2"/>
</dbReference>
<dbReference type="InterPro" id="IPR037923">
    <property type="entry name" value="HTH-like"/>
</dbReference>
<dbReference type="PANTHER" id="PTHR43280">
    <property type="entry name" value="ARAC-FAMILY TRANSCRIPTIONAL REGULATOR"/>
    <property type="match status" value="1"/>
</dbReference>
<dbReference type="Pfam" id="PF12833">
    <property type="entry name" value="HTH_18"/>
    <property type="match status" value="1"/>
</dbReference>
<dbReference type="SMART" id="SM00342">
    <property type="entry name" value="HTH_ARAC"/>
    <property type="match status" value="1"/>
</dbReference>
<comment type="caution">
    <text evidence="5">The sequence shown here is derived from an EMBL/GenBank/DDBJ whole genome shotgun (WGS) entry which is preliminary data.</text>
</comment>
<keyword evidence="2" id="KW-0238">DNA-binding</keyword>
<dbReference type="PANTHER" id="PTHR43280:SF28">
    <property type="entry name" value="HTH-TYPE TRANSCRIPTIONAL ACTIVATOR RHAS"/>
    <property type="match status" value="1"/>
</dbReference>
<keyword evidence="6" id="KW-1185">Reference proteome</keyword>
<keyword evidence="1" id="KW-0805">Transcription regulation</keyword>
<sequence>MDEEKPQKHITPLNSRIVESDSEMRFELPFTNLDNMFYIGVNATVNWTTNFHFHDHFELCYLDQGPLSYSIDKSLYHVDQGELFITKPGERHYGLAGGNSNFRLYYMGFKLDQMRGMEAEYYNIGVNRIVKDAEGQIKRLFDLIIGEVRNRRQVSTEMVHGLFLQLLATVLRLYLDRTQLGSNKPKMLVSHIIKLMDYLHEEIRYDHSIEEIADKIHISRSHLAREFKAATGRTIGDYMRNLCLDKAKYELRETDKSISSIGEELRFSSIHTFSIFFKHCTGFSPLEYRKHSRL</sequence>
<evidence type="ECO:0000256" key="1">
    <source>
        <dbReference type="ARBA" id="ARBA00023015"/>
    </source>
</evidence>
<keyword evidence="3" id="KW-0804">Transcription</keyword>
<feature type="domain" description="HTH araC/xylS-type" evidence="4">
    <location>
        <begin position="193"/>
        <end position="291"/>
    </location>
</feature>
<evidence type="ECO:0000313" key="6">
    <source>
        <dbReference type="Proteomes" id="UP001596047"/>
    </source>
</evidence>
<dbReference type="RefSeq" id="WP_379189835.1">
    <property type="nucleotide sequence ID" value="NZ_JBHSOW010000070.1"/>
</dbReference>
<dbReference type="InterPro" id="IPR009057">
    <property type="entry name" value="Homeodomain-like_sf"/>
</dbReference>
<organism evidence="5 6">
    <name type="scientific">Paenibacillus solisilvae</name>
    <dbReference type="NCBI Taxonomy" id="2486751"/>
    <lineage>
        <taxon>Bacteria</taxon>
        <taxon>Bacillati</taxon>
        <taxon>Bacillota</taxon>
        <taxon>Bacilli</taxon>
        <taxon>Bacillales</taxon>
        <taxon>Paenibacillaceae</taxon>
        <taxon>Paenibacillus</taxon>
    </lineage>
</organism>
<gene>
    <name evidence="5" type="ORF">ACFPYJ_19360</name>
</gene>
<dbReference type="Pfam" id="PF02311">
    <property type="entry name" value="AraC_binding"/>
    <property type="match status" value="1"/>
</dbReference>
<reference evidence="6" key="1">
    <citation type="journal article" date="2019" name="Int. J. Syst. Evol. Microbiol.">
        <title>The Global Catalogue of Microorganisms (GCM) 10K type strain sequencing project: providing services to taxonomists for standard genome sequencing and annotation.</title>
        <authorList>
            <consortium name="The Broad Institute Genomics Platform"/>
            <consortium name="The Broad Institute Genome Sequencing Center for Infectious Disease"/>
            <person name="Wu L."/>
            <person name="Ma J."/>
        </authorList>
    </citation>
    <scope>NUCLEOTIDE SEQUENCE [LARGE SCALE GENOMIC DNA]</scope>
    <source>
        <strain evidence="6">CGMCC 1.3240</strain>
    </source>
</reference>
<evidence type="ECO:0000256" key="3">
    <source>
        <dbReference type="ARBA" id="ARBA00023163"/>
    </source>
</evidence>
<name>A0ABW0VZ73_9BACL</name>
<dbReference type="SUPFAM" id="SSF51215">
    <property type="entry name" value="Regulatory protein AraC"/>
    <property type="match status" value="1"/>
</dbReference>
<dbReference type="InterPro" id="IPR003313">
    <property type="entry name" value="AraC-bd"/>
</dbReference>
<dbReference type="InterPro" id="IPR018060">
    <property type="entry name" value="HTH_AraC"/>
</dbReference>
<dbReference type="PROSITE" id="PS01124">
    <property type="entry name" value="HTH_ARAC_FAMILY_2"/>
    <property type="match status" value="1"/>
</dbReference>
<proteinExistence type="predicted"/>
<dbReference type="EMBL" id="JBHSOW010000070">
    <property type="protein sequence ID" value="MFC5651225.1"/>
    <property type="molecule type" value="Genomic_DNA"/>
</dbReference>